<reference evidence="2" key="2">
    <citation type="submission" date="2020-05" db="UniProtKB">
        <authorList>
            <consortium name="EnsemblMetazoa"/>
        </authorList>
    </citation>
    <scope>IDENTIFICATION</scope>
    <source>
        <strain evidence="2">IAEA</strain>
    </source>
</reference>
<dbReference type="AlphaFoldDB" id="A0A1B0B1M2"/>
<evidence type="ECO:0000313" key="2">
    <source>
        <dbReference type="EnsemblMetazoa" id="GPPI015883-PA"/>
    </source>
</evidence>
<keyword evidence="3" id="KW-1185">Reference proteome</keyword>
<dbReference type="STRING" id="67801.A0A1B0B1M2"/>
<reference evidence="3" key="1">
    <citation type="submission" date="2015-01" db="EMBL/GenBank/DDBJ databases">
        <authorList>
            <person name="Aksoy S."/>
            <person name="Warren W."/>
            <person name="Wilson R.K."/>
        </authorList>
    </citation>
    <scope>NUCLEOTIDE SEQUENCE [LARGE SCALE GENOMIC DNA]</scope>
    <source>
        <strain evidence="3">IAEA</strain>
    </source>
</reference>
<dbReference type="EMBL" id="JXJN01007203">
    <property type="status" value="NOT_ANNOTATED_CDS"/>
    <property type="molecule type" value="Genomic_DNA"/>
</dbReference>
<feature type="compositionally biased region" description="Low complexity" evidence="1">
    <location>
        <begin position="47"/>
        <end position="77"/>
    </location>
</feature>
<organism evidence="2 3">
    <name type="scientific">Glossina palpalis gambiensis</name>
    <dbReference type="NCBI Taxonomy" id="67801"/>
    <lineage>
        <taxon>Eukaryota</taxon>
        <taxon>Metazoa</taxon>
        <taxon>Ecdysozoa</taxon>
        <taxon>Arthropoda</taxon>
        <taxon>Hexapoda</taxon>
        <taxon>Insecta</taxon>
        <taxon>Pterygota</taxon>
        <taxon>Neoptera</taxon>
        <taxon>Endopterygota</taxon>
        <taxon>Diptera</taxon>
        <taxon>Brachycera</taxon>
        <taxon>Muscomorpha</taxon>
        <taxon>Hippoboscoidea</taxon>
        <taxon>Glossinidae</taxon>
        <taxon>Glossina</taxon>
    </lineage>
</organism>
<proteinExistence type="predicted"/>
<feature type="compositionally biased region" description="Basic and acidic residues" evidence="1">
    <location>
        <begin position="30"/>
        <end position="45"/>
    </location>
</feature>
<evidence type="ECO:0000256" key="1">
    <source>
        <dbReference type="SAM" id="MobiDB-lite"/>
    </source>
</evidence>
<name>A0A1B0B1M2_9MUSC</name>
<dbReference type="EnsemblMetazoa" id="GPPI015883-RA">
    <property type="protein sequence ID" value="GPPI015883-PA"/>
    <property type="gene ID" value="GPPI015883"/>
</dbReference>
<evidence type="ECO:0000313" key="3">
    <source>
        <dbReference type="Proteomes" id="UP000092460"/>
    </source>
</evidence>
<dbReference type="VEuPathDB" id="VectorBase:GPPI015883"/>
<protein>
    <submittedName>
        <fullName evidence="2">Uncharacterized protein</fullName>
    </submittedName>
</protein>
<sequence>MLCCGLCCGNMSKRDYKVATMDGIELEPLGGEKMDKDKEKDKEKQQTNGNTSSCSSTSSSNSNSNSNSKSNSNSNSNSDKRHSRYDNCLIARVPVHVSREYKKRSLILNSETIWSGFIKLLSLQLDMCKVMDDSVCESSFHGLCLVFESCRQWN</sequence>
<feature type="region of interest" description="Disordered" evidence="1">
    <location>
        <begin position="28"/>
        <end position="82"/>
    </location>
</feature>
<accession>A0A1B0B1M2</accession>
<dbReference type="Proteomes" id="UP000092460">
    <property type="component" value="Unassembled WGS sequence"/>
</dbReference>